<sequence>MRAGGQADAPQQQPAEQTAQRDVDVEAAGAGESYGHGTIQHGRRAPRLIPAKGPGLHLSMYRGFVSRDDDSGRAAREPGRVTERSEP</sequence>
<dbReference type="EMBL" id="BAAATM010000008">
    <property type="protein sequence ID" value="GAA2531242.1"/>
    <property type="molecule type" value="Genomic_DNA"/>
</dbReference>
<dbReference type="Proteomes" id="UP001501095">
    <property type="component" value="Unassembled WGS sequence"/>
</dbReference>
<evidence type="ECO:0000313" key="2">
    <source>
        <dbReference type="EMBL" id="GAA2531242.1"/>
    </source>
</evidence>
<proteinExistence type="predicted"/>
<protein>
    <submittedName>
        <fullName evidence="2">Uncharacterized protein</fullName>
    </submittedName>
</protein>
<feature type="compositionally biased region" description="Basic and acidic residues" evidence="1">
    <location>
        <begin position="65"/>
        <end position="87"/>
    </location>
</feature>
<evidence type="ECO:0000256" key="1">
    <source>
        <dbReference type="SAM" id="MobiDB-lite"/>
    </source>
</evidence>
<organism evidence="2 3">
    <name type="scientific">Streptomyces levis</name>
    <dbReference type="NCBI Taxonomy" id="285566"/>
    <lineage>
        <taxon>Bacteria</taxon>
        <taxon>Bacillati</taxon>
        <taxon>Actinomycetota</taxon>
        <taxon>Actinomycetes</taxon>
        <taxon>Kitasatosporales</taxon>
        <taxon>Streptomycetaceae</taxon>
        <taxon>Streptomyces</taxon>
    </lineage>
</organism>
<comment type="caution">
    <text evidence="2">The sequence shown here is derived from an EMBL/GenBank/DDBJ whole genome shotgun (WGS) entry which is preliminary data.</text>
</comment>
<gene>
    <name evidence="2" type="ORF">GCM10010423_28440</name>
</gene>
<name>A0ABN3NRC6_9ACTN</name>
<feature type="compositionally biased region" description="Low complexity" evidence="1">
    <location>
        <begin position="1"/>
        <end position="18"/>
    </location>
</feature>
<evidence type="ECO:0000313" key="3">
    <source>
        <dbReference type="Proteomes" id="UP001501095"/>
    </source>
</evidence>
<reference evidence="2 3" key="1">
    <citation type="journal article" date="2019" name="Int. J. Syst. Evol. Microbiol.">
        <title>The Global Catalogue of Microorganisms (GCM) 10K type strain sequencing project: providing services to taxonomists for standard genome sequencing and annotation.</title>
        <authorList>
            <consortium name="The Broad Institute Genomics Platform"/>
            <consortium name="The Broad Institute Genome Sequencing Center for Infectious Disease"/>
            <person name="Wu L."/>
            <person name="Ma J."/>
        </authorList>
    </citation>
    <scope>NUCLEOTIDE SEQUENCE [LARGE SCALE GENOMIC DNA]</scope>
    <source>
        <strain evidence="2 3">JCM 6924</strain>
    </source>
</reference>
<accession>A0ABN3NRC6</accession>
<feature type="region of interest" description="Disordered" evidence="1">
    <location>
        <begin position="1"/>
        <end position="87"/>
    </location>
</feature>
<keyword evidence="3" id="KW-1185">Reference proteome</keyword>